<accession>A0A0A1I7E7</accession>
<dbReference type="SUPFAM" id="SSF48081">
    <property type="entry name" value="Methyl-coenzyme M reductase alpha and beta chain C-terminal domain"/>
    <property type="match status" value="1"/>
</dbReference>
<gene>
    <name evidence="3" type="primary">mcrA</name>
</gene>
<dbReference type="InterPro" id="IPR008924">
    <property type="entry name" value="Me_CoM_Rdtase_asu/bsu_C"/>
</dbReference>
<feature type="domain" description="Methyl-coenzyme M reductase alpha subunit C-terminal" evidence="2">
    <location>
        <begin position="83"/>
        <end position="212"/>
    </location>
</feature>
<feature type="non-terminal residue" evidence="3">
    <location>
        <position position="1"/>
    </location>
</feature>
<protein>
    <submittedName>
        <fullName evidence="3">Methyl coenzyme M reductase</fullName>
    </submittedName>
</protein>
<dbReference type="InterPro" id="IPR009047">
    <property type="entry name" value="Me_CoM_Rdtase_asu_C"/>
</dbReference>
<name>A0A0A1I7E7_9ZZZZ</name>
<organism evidence="3">
    <name type="scientific">uncultured prokaryote</name>
    <dbReference type="NCBI Taxonomy" id="198431"/>
    <lineage>
        <taxon>unclassified sequences</taxon>
        <taxon>environmental samples</taxon>
    </lineage>
</organism>
<dbReference type="Pfam" id="PF02249">
    <property type="entry name" value="MCR_alpha"/>
    <property type="match status" value="1"/>
</dbReference>
<sequence length="251" mass="27437">VFSASAVCACEDGVGDLFFAANRASVVSVGEALPPGRARSPKDPGRLSLGHLSHLSHTTRVPLMTPQVSPLCWRAGSMLYNVIGVGSYFSGGGIFEYDATAAYTDYVLDNFVYFYVYSVNDKLYCASRQRNETKERLAVIRDGHATDSYVTSSRPRTNPQLPLKTTSLDPHRATPLAPAAGRGYLASQAHARMLICRDGSISMYLHKEAWGRPFFILRHCGTTAVPCTVCPNRSTKVSLNTLWSQLSKLNP</sequence>
<evidence type="ECO:0000259" key="2">
    <source>
        <dbReference type="Pfam" id="PF02249"/>
    </source>
</evidence>
<dbReference type="AlphaFoldDB" id="A0A0A1I7E7"/>
<dbReference type="Gene3D" id="1.20.840.10">
    <property type="entry name" value="Methyl-coenzyme M reductase, alpha/beta subunit, C-terminal"/>
    <property type="match status" value="1"/>
</dbReference>
<feature type="region of interest" description="Disordered" evidence="1">
    <location>
        <begin position="148"/>
        <end position="167"/>
    </location>
</feature>
<dbReference type="GO" id="GO:0015948">
    <property type="term" value="P:methanogenesis"/>
    <property type="evidence" value="ECO:0007669"/>
    <property type="project" value="InterPro"/>
</dbReference>
<evidence type="ECO:0000313" key="3">
    <source>
        <dbReference type="EMBL" id="CDO41199.1"/>
    </source>
</evidence>
<reference evidence="3" key="1">
    <citation type="submission" date="2014-03" db="EMBL/GenBank/DDBJ databases">
        <title>Heterotrophic communities supplied by ancient organic carbon from black shale outcompete lithotrophs in Fennoscandian bedrock fluid.</title>
        <authorList>
            <person name="Purkamo L."/>
            <person name="Bomberg M."/>
            <person name="Nyyssonen M."/>
            <person name="Kukkonen I."/>
            <person name="Ahonen L."/>
            <person name="Itavaara M."/>
        </authorList>
    </citation>
    <scope>NUCLEOTIDE SEQUENCE</scope>
    <source>
        <strain evidence="3">OutoII_mcrA_clone_1300m_F3</strain>
    </source>
</reference>
<dbReference type="EMBL" id="HG967603">
    <property type="protein sequence ID" value="CDO41199.1"/>
    <property type="molecule type" value="Genomic_DNA"/>
</dbReference>
<proteinExistence type="predicted"/>
<evidence type="ECO:0000256" key="1">
    <source>
        <dbReference type="SAM" id="MobiDB-lite"/>
    </source>
</evidence>
<dbReference type="GO" id="GO:0050524">
    <property type="term" value="F:coenzyme-B sulfoethylthiotransferase activity"/>
    <property type="evidence" value="ECO:0007669"/>
    <property type="project" value="InterPro"/>
</dbReference>
<feature type="non-terminal residue" evidence="3">
    <location>
        <position position="251"/>
    </location>
</feature>